<dbReference type="KEGG" id="muo:115477434"/>
<feature type="region of interest" description="Disordered" evidence="2">
    <location>
        <begin position="1054"/>
        <end position="1090"/>
    </location>
</feature>
<dbReference type="OrthoDB" id="10057439at2759"/>
<organism evidence="3 4">
    <name type="scientific">Microcaecilia unicolor</name>
    <dbReference type="NCBI Taxonomy" id="1415580"/>
    <lineage>
        <taxon>Eukaryota</taxon>
        <taxon>Metazoa</taxon>
        <taxon>Chordata</taxon>
        <taxon>Craniata</taxon>
        <taxon>Vertebrata</taxon>
        <taxon>Euteleostomi</taxon>
        <taxon>Amphibia</taxon>
        <taxon>Gymnophiona</taxon>
        <taxon>Siphonopidae</taxon>
        <taxon>Microcaecilia</taxon>
    </lineage>
</organism>
<evidence type="ECO:0000256" key="1">
    <source>
        <dbReference type="SAM" id="Coils"/>
    </source>
</evidence>
<dbReference type="GO" id="GO:0036064">
    <property type="term" value="C:ciliary basal body"/>
    <property type="evidence" value="ECO:0007669"/>
    <property type="project" value="TreeGrafter"/>
</dbReference>
<feature type="compositionally biased region" description="Low complexity" evidence="2">
    <location>
        <begin position="1158"/>
        <end position="1176"/>
    </location>
</feature>
<feature type="region of interest" description="Disordered" evidence="2">
    <location>
        <begin position="1129"/>
        <end position="1182"/>
    </location>
</feature>
<dbReference type="Pfam" id="PF15324">
    <property type="entry name" value="TALPID3"/>
    <property type="match status" value="1"/>
</dbReference>
<feature type="compositionally biased region" description="Low complexity" evidence="2">
    <location>
        <begin position="776"/>
        <end position="785"/>
    </location>
</feature>
<feature type="coiled-coil region" evidence="1">
    <location>
        <begin position="114"/>
        <end position="189"/>
    </location>
</feature>
<feature type="region of interest" description="Disordered" evidence="2">
    <location>
        <begin position="501"/>
        <end position="587"/>
    </location>
</feature>
<reference evidence="4" key="1">
    <citation type="submission" date="2025-08" db="UniProtKB">
        <authorList>
            <consortium name="RefSeq"/>
        </authorList>
    </citation>
    <scope>IDENTIFICATION</scope>
</reference>
<dbReference type="InterPro" id="IPR029246">
    <property type="entry name" value="TALPID3"/>
</dbReference>
<feature type="compositionally biased region" description="Basic and acidic residues" evidence="2">
    <location>
        <begin position="1075"/>
        <end position="1084"/>
    </location>
</feature>
<dbReference type="GeneID" id="115477434"/>
<dbReference type="FunCoup" id="A0A6P7Z061">
    <property type="interactions" value="1507"/>
</dbReference>
<feature type="compositionally biased region" description="Basic and acidic residues" evidence="2">
    <location>
        <begin position="501"/>
        <end position="511"/>
    </location>
</feature>
<feature type="compositionally biased region" description="Low complexity" evidence="2">
    <location>
        <begin position="1054"/>
        <end position="1073"/>
    </location>
</feature>
<dbReference type="PANTHER" id="PTHR15721">
    <property type="entry name" value="KIAA0586 PROTEIN"/>
    <property type="match status" value="1"/>
</dbReference>
<dbReference type="GO" id="GO:0005814">
    <property type="term" value="C:centriole"/>
    <property type="evidence" value="ECO:0007669"/>
    <property type="project" value="TreeGrafter"/>
</dbReference>
<feature type="region of interest" description="Disordered" evidence="2">
    <location>
        <begin position="776"/>
        <end position="797"/>
    </location>
</feature>
<evidence type="ECO:0000313" key="4">
    <source>
        <dbReference type="RefSeq" id="XP_030070161.1"/>
    </source>
</evidence>
<evidence type="ECO:0000256" key="2">
    <source>
        <dbReference type="SAM" id="MobiDB-lite"/>
    </source>
</evidence>
<sequence length="1473" mass="161069">MDMTLSQKVLLSDSKELPLHKPEENRKPEVNDICVSHFTTGQKEALRAALKQRSQNTFVSKEVKVQLLEDVSRERPESNALEKGHTQTVLDSAAAVAAVTAATIASSAPFFKAQNELEAKINSFSGLLSKLEERDKLLQHIAEQQTHTQTPGLERPHYRDRIIELEKQLNQLTEQRLQHLEKLQQQQLDIQSHFLSSTVNTGSYQAISGPASYTTKQNQPQILPSNSTTTSVCPRDFTAVSAPATHGENLACVPHPEVSSGKSPLETPAPRRFAPIPMAKDGRVSQKEIPVAGKENVNESRCTVNLEKGRFLEQILRGQETPVNHRAEKAPVSKTKLGKKDSLHSSEPVATFEGPLPEVKPVGSSSISAMQKADDVLHDLGQLKKEVQNMLQTKEPVKLSALGNADHISKPSLLQTTKAPKSMFEDAERILRDVQNSKKILEENLEAIIRAKDGGVMYSLLSALSTNRDVAEEVRIQKTVDSWITAMSMEIQDELARKDFENRNSNQKDHVSSVMRKAQNTKGIKINQERKDQQPPKKTGLVARKPFSRDTSRETSARQLSVRRESQFHPGHKKDERSKVPLPTPEGALSSEEFLSQVYGKAIYQGHRRTLKKGPYLRVNSPSPKSKLQRPKVIEYVKGVKVKSARTQTGSFPQQMKGSSPPRPYPLTAPFEQDLQYLFSPSKSSMSGPLEGHLIPMAIPLGRSRFDGAAPQPAAVLLTRPQPITVITSIPSSAPKPQPTVNKPNVAVIEMKSEKKETPNLSVQVLPNVDIDSVVSDSTSLSERSPSPVKTLPPPSAEAVIQTPEPFEPEEEYAEFPGTNFIDVTDIAQDQEKEDEIPEPVLELNGWSEPVSAQYSGLPFPPTVPAAQPTTDILDGIITRRETLENRLINWVEQEIMAQIISRMYLVQPETLPNTDIAESEESAASDIVETAGGGGLQLFVSAGVPVDSDLIRRYVNEALAETIAILLGEREVQKGVPAPRVPESVPNVQATVIHTPVVTPQPTPLHSPPPSLKEPALVKTPVLSPQNSEAESDGSQKISPVIGFKIPEAASPVVTPTTTPVASPPRVATPSPHVFEHIPEKTKSPKHINPWEDAELPLEEENPNSSNEETPFPRAVVISVAREEEAESLISRASPEPERSLVSVSPEPQTPSPVPSPSSSSSRESTSSTDTVTETDTADRPISEGEVLYSFGQMVVARALAEEGLAFDQIRDSLSSTLQDTNEMEYDPPSEGQVVKKPHKGYHKDPVLSLMAQLQQAPFAAQEVVCHPESSEDDKSVGELSEGQRPRLTTAAESILVGHSIYMSEPSPVELRSRRIVSPGHFDRLPGVDLRDSAASRGPMSIGELELQPVTVQQPTQINAFRSKPTAVEGPSKKHQMLLVESKPVPTRSIQVGMEAEILQQSGSRGDLDRTVIEPNAYLHSLLSGAPAEPNIRSLPAPGKMTVTLPSVNTEKHAGNIDRICDDTDSSGADTF</sequence>
<proteinExistence type="predicted"/>
<dbReference type="CTD" id="9786"/>
<feature type="compositionally biased region" description="Basic and acidic residues" evidence="2">
    <location>
        <begin position="547"/>
        <end position="579"/>
    </location>
</feature>
<feature type="region of interest" description="Disordered" evidence="2">
    <location>
        <begin position="210"/>
        <end position="230"/>
    </location>
</feature>
<gene>
    <name evidence="4" type="primary">KIAA0586</name>
</gene>
<evidence type="ECO:0000313" key="3">
    <source>
        <dbReference type="Proteomes" id="UP000515156"/>
    </source>
</evidence>
<accession>A0A6P7Z061</accession>
<protein>
    <submittedName>
        <fullName evidence="4">Protein TALPID3</fullName>
    </submittedName>
</protein>
<keyword evidence="3" id="KW-1185">Reference proteome</keyword>
<feature type="compositionally biased region" description="Basic and acidic residues" evidence="2">
    <location>
        <begin position="1270"/>
        <end position="1286"/>
    </location>
</feature>
<dbReference type="RefSeq" id="XP_030070161.1">
    <property type="nucleotide sequence ID" value="XM_030214301.1"/>
</dbReference>
<name>A0A6P7Z061_9AMPH</name>
<keyword evidence="1" id="KW-0175">Coiled coil</keyword>
<dbReference type="GO" id="GO:0007224">
    <property type="term" value="P:smoothened signaling pathway"/>
    <property type="evidence" value="ECO:0007669"/>
    <property type="project" value="InterPro"/>
</dbReference>
<dbReference type="PANTHER" id="PTHR15721:SF2">
    <property type="entry name" value="PROTEIN TALPID3"/>
    <property type="match status" value="1"/>
</dbReference>
<dbReference type="Proteomes" id="UP000515156">
    <property type="component" value="Chromosome 9"/>
</dbReference>
<feature type="coiled-coil region" evidence="1">
    <location>
        <begin position="424"/>
        <end position="451"/>
    </location>
</feature>
<dbReference type="InParanoid" id="A0A6P7Z061"/>
<feature type="region of interest" description="Disordered" evidence="2">
    <location>
        <begin position="325"/>
        <end position="346"/>
    </location>
</feature>
<feature type="region of interest" description="Disordered" evidence="2">
    <location>
        <begin position="1267"/>
        <end position="1286"/>
    </location>
</feature>